<dbReference type="InterPro" id="IPR016035">
    <property type="entry name" value="Acyl_Trfase/lysoPLipase"/>
</dbReference>
<feature type="domain" description="PNPLA" evidence="5">
    <location>
        <begin position="28"/>
        <end position="216"/>
    </location>
</feature>
<feature type="active site" description="Nucleophile" evidence="4">
    <location>
        <position position="61"/>
    </location>
</feature>
<evidence type="ECO:0000313" key="9">
    <source>
        <dbReference type="Proteomes" id="UP000284161"/>
    </source>
</evidence>
<sequence length="654" mass="72903">MKRCILVLLLFCTPLLVIHALPRKKVAIVLSGGGAKGVAHIGALKVIEELGIPIDYVAGTSIGAIVGGLYSIGYTSEQLEIIVKQTNWIDLLTDKISRDAIPFPFKLDDSKYLISLPIKNNEKSGGIIRGRNISQLLQQLTEGYNDTTNFDSLPIPFACIATDMATNQKEVIRSGKLSEAMRASMAIPVVFTPLYSNKKVLIDGGFKDNLPIDVAKSMGADIIIAIDAQSELATSDKLQAVPDVVNQLMLMICQSELDIDKIKQVDAYIKVNVKGYNAASFSNEAIDTLIIRGENAARTNYASLQSIKDKVGRVPLKKTHTTSFQLPFSPQYTSIKNDQLRVALRFDSENIAAILLNVNLQNLKTGKAEITLRGGKQSFLNAQYSLPLSKIQEINIINKIAYNDIFLYRNGQKIANPSFIQNTSKLTYSIIPLDNLLFKANISLDYQRFFRTLVNQEFSYPKNYDLFLNYNVELKYETINKKYFPTKGLDCHIGYTIYTNCHSSANYSAFDTQIKKIFPISYSTYCIPSIYGRLLFNTNTPLIYSNMIGGEGYSLDFEQQIPFSGLIHTENINNAFGGLQIKIQHTFQKKQHLTLAGNYAISENHLSNFFHGKPIYGISVGYGYESPLGPIEGFLSYSNKTKDLGFYLNIGFGF</sequence>
<keyword evidence="3 4" id="KW-0443">Lipid metabolism</keyword>
<feature type="short sequence motif" description="DGA/G" evidence="4">
    <location>
        <begin position="203"/>
        <end position="205"/>
    </location>
</feature>
<proteinExistence type="predicted"/>
<gene>
    <name evidence="7" type="ORF">DWY58_12870</name>
    <name evidence="6" type="ORF">DXC34_16510</name>
</gene>
<dbReference type="InterPro" id="IPR050301">
    <property type="entry name" value="NTE"/>
</dbReference>
<feature type="short sequence motif" description="GXSXG" evidence="4">
    <location>
        <begin position="59"/>
        <end position="63"/>
    </location>
</feature>
<evidence type="ECO:0000313" key="7">
    <source>
        <dbReference type="EMBL" id="RGR26872.1"/>
    </source>
</evidence>
<dbReference type="InterPro" id="IPR043864">
    <property type="entry name" value="Omp85-like_dom"/>
</dbReference>
<protein>
    <submittedName>
        <fullName evidence="6">Patatin</fullName>
    </submittedName>
</protein>
<dbReference type="Pfam" id="PF01734">
    <property type="entry name" value="Patatin"/>
    <property type="match status" value="1"/>
</dbReference>
<accession>A0A3E4UJK4</accession>
<feature type="short sequence motif" description="GXGXXG" evidence="4">
    <location>
        <begin position="32"/>
        <end position="37"/>
    </location>
</feature>
<name>A0A3E4UJK4_BACSE</name>
<organism evidence="6 8">
    <name type="scientific">Bacteroides stercoris</name>
    <dbReference type="NCBI Taxonomy" id="46506"/>
    <lineage>
        <taxon>Bacteria</taxon>
        <taxon>Pseudomonadati</taxon>
        <taxon>Bacteroidota</taxon>
        <taxon>Bacteroidia</taxon>
        <taxon>Bacteroidales</taxon>
        <taxon>Bacteroidaceae</taxon>
        <taxon>Bacteroides</taxon>
    </lineage>
</organism>
<reference evidence="8 9" key="1">
    <citation type="submission" date="2018-08" db="EMBL/GenBank/DDBJ databases">
        <title>A genome reference for cultivated species of the human gut microbiota.</title>
        <authorList>
            <person name="Zou Y."/>
            <person name="Xue W."/>
            <person name="Luo G."/>
        </authorList>
    </citation>
    <scope>NUCLEOTIDE SEQUENCE [LARGE SCALE GENOMIC DNA]</scope>
    <source>
        <strain evidence="7 9">AF25-6</strain>
        <strain evidence="6 8">TF03-6</strain>
    </source>
</reference>
<dbReference type="EMBL" id="QSSV01000028">
    <property type="protein sequence ID" value="RGM09831.1"/>
    <property type="molecule type" value="Genomic_DNA"/>
</dbReference>
<dbReference type="PANTHER" id="PTHR14226:SF76">
    <property type="entry name" value="NTE FAMILY PROTEIN RSSA"/>
    <property type="match status" value="1"/>
</dbReference>
<dbReference type="EMBL" id="QRUB01000014">
    <property type="protein sequence ID" value="RGR26872.1"/>
    <property type="molecule type" value="Genomic_DNA"/>
</dbReference>
<evidence type="ECO:0000256" key="1">
    <source>
        <dbReference type="ARBA" id="ARBA00022801"/>
    </source>
</evidence>
<evidence type="ECO:0000256" key="3">
    <source>
        <dbReference type="ARBA" id="ARBA00023098"/>
    </source>
</evidence>
<keyword evidence="2 4" id="KW-0442">Lipid degradation</keyword>
<dbReference type="GO" id="GO:0016042">
    <property type="term" value="P:lipid catabolic process"/>
    <property type="evidence" value="ECO:0007669"/>
    <property type="project" value="UniProtKB-UniRule"/>
</dbReference>
<dbReference type="InterPro" id="IPR002641">
    <property type="entry name" value="PNPLA_dom"/>
</dbReference>
<dbReference type="Proteomes" id="UP000284161">
    <property type="component" value="Unassembled WGS sequence"/>
</dbReference>
<evidence type="ECO:0000313" key="6">
    <source>
        <dbReference type="EMBL" id="RGM09831.1"/>
    </source>
</evidence>
<dbReference type="GO" id="GO:0016787">
    <property type="term" value="F:hydrolase activity"/>
    <property type="evidence" value="ECO:0007669"/>
    <property type="project" value="UniProtKB-UniRule"/>
</dbReference>
<evidence type="ECO:0000313" key="8">
    <source>
        <dbReference type="Proteomes" id="UP000261223"/>
    </source>
</evidence>
<keyword evidence="1 4" id="KW-0378">Hydrolase</keyword>
<dbReference type="SUPFAM" id="SSF52151">
    <property type="entry name" value="FabD/lysophospholipase-like"/>
    <property type="match status" value="1"/>
</dbReference>
<dbReference type="PROSITE" id="PS51635">
    <property type="entry name" value="PNPLA"/>
    <property type="match status" value="1"/>
</dbReference>
<feature type="active site" description="Proton acceptor" evidence="4">
    <location>
        <position position="203"/>
    </location>
</feature>
<dbReference type="PANTHER" id="PTHR14226">
    <property type="entry name" value="NEUROPATHY TARGET ESTERASE/SWISS CHEESE D.MELANOGASTER"/>
    <property type="match status" value="1"/>
</dbReference>
<evidence type="ECO:0000259" key="5">
    <source>
        <dbReference type="PROSITE" id="PS51635"/>
    </source>
</evidence>
<dbReference type="CDD" id="cd07205">
    <property type="entry name" value="Pat_PNPLA6_PNPLA7_NTE1_like"/>
    <property type="match status" value="1"/>
</dbReference>
<dbReference type="Proteomes" id="UP000261223">
    <property type="component" value="Unassembled WGS sequence"/>
</dbReference>
<evidence type="ECO:0000256" key="4">
    <source>
        <dbReference type="PROSITE-ProRule" id="PRU01161"/>
    </source>
</evidence>
<comment type="caution">
    <text evidence="6">The sequence shown here is derived from an EMBL/GenBank/DDBJ whole genome shotgun (WGS) entry which is preliminary data.</text>
</comment>
<dbReference type="Gene3D" id="3.40.1090.10">
    <property type="entry name" value="Cytosolic phospholipase A2 catalytic domain"/>
    <property type="match status" value="2"/>
</dbReference>
<dbReference type="RefSeq" id="WP_117742485.1">
    <property type="nucleotide sequence ID" value="NZ_QRUB01000014.1"/>
</dbReference>
<dbReference type="AlphaFoldDB" id="A0A3E4UJK4"/>
<evidence type="ECO:0000256" key="2">
    <source>
        <dbReference type="ARBA" id="ARBA00022963"/>
    </source>
</evidence>
<dbReference type="Pfam" id="PF19143">
    <property type="entry name" value="Omp85_2"/>
    <property type="match status" value="1"/>
</dbReference>